<dbReference type="Pfam" id="PF07978">
    <property type="entry name" value="NIPSNAP"/>
    <property type="match status" value="1"/>
</dbReference>
<dbReference type="InterPro" id="IPR012577">
    <property type="entry name" value="NIPSNAP"/>
</dbReference>
<dbReference type="EMBL" id="UINC01101497">
    <property type="protein sequence ID" value="SVC62350.1"/>
    <property type="molecule type" value="Genomic_DNA"/>
</dbReference>
<feature type="domain" description="NIPSNAP" evidence="1">
    <location>
        <begin position="3"/>
        <end position="95"/>
    </location>
</feature>
<name>A0A382NP05_9ZZZZ</name>
<reference evidence="2" key="1">
    <citation type="submission" date="2018-05" db="EMBL/GenBank/DDBJ databases">
        <authorList>
            <person name="Lanie J.A."/>
            <person name="Ng W.-L."/>
            <person name="Kazmierczak K.M."/>
            <person name="Andrzejewski T.M."/>
            <person name="Davidsen T.M."/>
            <person name="Wayne K.J."/>
            <person name="Tettelin H."/>
            <person name="Glass J.I."/>
            <person name="Rusch D."/>
            <person name="Podicherti R."/>
            <person name="Tsui H.-C.T."/>
            <person name="Winkler M.E."/>
        </authorList>
    </citation>
    <scope>NUCLEOTIDE SEQUENCE</scope>
</reference>
<evidence type="ECO:0000259" key="1">
    <source>
        <dbReference type="Pfam" id="PF07978"/>
    </source>
</evidence>
<gene>
    <name evidence="2" type="ORF">METZ01_LOCUS315204</name>
</gene>
<protein>
    <recommendedName>
        <fullName evidence="1">NIPSNAP domain-containing protein</fullName>
    </recommendedName>
</protein>
<dbReference type="Gene3D" id="3.30.70.100">
    <property type="match status" value="1"/>
</dbReference>
<accession>A0A382NP05</accession>
<dbReference type="SUPFAM" id="SSF54909">
    <property type="entry name" value="Dimeric alpha+beta barrel"/>
    <property type="match status" value="1"/>
</dbReference>
<proteinExistence type="predicted"/>
<evidence type="ECO:0000313" key="2">
    <source>
        <dbReference type="EMBL" id="SVC62350.1"/>
    </source>
</evidence>
<organism evidence="2">
    <name type="scientific">marine metagenome</name>
    <dbReference type="NCBI Taxonomy" id="408172"/>
    <lineage>
        <taxon>unclassified sequences</taxon>
        <taxon>metagenomes</taxon>
        <taxon>ecological metagenomes</taxon>
    </lineage>
</organism>
<feature type="non-terminal residue" evidence="2">
    <location>
        <position position="1"/>
    </location>
</feature>
<dbReference type="AlphaFoldDB" id="A0A382NP05"/>
<sequence length="98" mass="10958">APPGRLDDIVDRFRTRTLDIFASHGFDVVGFWTVDEGGDDELVYLLRFDSPEASEAAWTAFRADPEWIKAREVTEANGPIVDHIIAKSMTATEFSSLQ</sequence>
<dbReference type="InterPro" id="IPR011008">
    <property type="entry name" value="Dimeric_a/b-barrel"/>
</dbReference>